<dbReference type="EMBL" id="CP157947">
    <property type="protein sequence ID" value="XBS69315.1"/>
    <property type="molecule type" value="Genomic_DNA"/>
</dbReference>
<evidence type="ECO:0000313" key="1">
    <source>
        <dbReference type="EMBL" id="XBS69315.1"/>
    </source>
</evidence>
<sequence length="64" mass="7452">MKNEIRPLNEQSTEQSKIALNLWVDDKNKHKLSDGFSDYIAEAHREQYLEIFTAMAKGEALKEK</sequence>
<accession>A0AAU7Q8E0</accession>
<protein>
    <submittedName>
        <fullName evidence="1">Uncharacterized protein</fullName>
    </submittedName>
</protein>
<gene>
    <name evidence="1" type="ORF">ABK905_23225</name>
</gene>
<proteinExistence type="predicted"/>
<dbReference type="AlphaFoldDB" id="A0AAU7Q8E0"/>
<reference evidence="1" key="1">
    <citation type="submission" date="2024-06" db="EMBL/GenBank/DDBJ databases">
        <authorList>
            <person name="Coelho C."/>
            <person name="Bento M."/>
            <person name="Garcia E."/>
            <person name="Camelo A."/>
            <person name="Brandao I."/>
            <person name="Espirito Santo C."/>
            <person name="Trovao J."/>
            <person name="Verissimo A."/>
            <person name="Costa J."/>
            <person name="Tiago I."/>
        </authorList>
    </citation>
    <scope>NUCLEOTIDE SEQUENCE</scope>
    <source>
        <strain evidence="1">KWT182</strain>
    </source>
</reference>
<name>A0AAU7Q8E0_9GAMM</name>
<organism evidence="1">
    <name type="scientific">Acerihabitans sp. KWT182</name>
    <dbReference type="NCBI Taxonomy" id="3157919"/>
    <lineage>
        <taxon>Bacteria</taxon>
        <taxon>Pseudomonadati</taxon>
        <taxon>Pseudomonadota</taxon>
        <taxon>Gammaproteobacteria</taxon>
        <taxon>Enterobacterales</taxon>
        <taxon>Pectobacteriaceae</taxon>
        <taxon>Acerihabitans</taxon>
    </lineage>
</organism>